<proteinExistence type="predicted"/>
<dbReference type="EMBL" id="LJJB01000013">
    <property type="protein sequence ID" value="KQL44732.1"/>
    <property type="molecule type" value="Genomic_DNA"/>
</dbReference>
<dbReference type="RefSeq" id="WP_055747322.1">
    <property type="nucleotide sequence ID" value="NZ_LJJB01000013.1"/>
</dbReference>
<evidence type="ECO:0000313" key="1">
    <source>
        <dbReference type="EMBL" id="KQL44732.1"/>
    </source>
</evidence>
<organism evidence="1 2">
    <name type="scientific">Brevibacillus choshinensis</name>
    <dbReference type="NCBI Taxonomy" id="54911"/>
    <lineage>
        <taxon>Bacteria</taxon>
        <taxon>Bacillati</taxon>
        <taxon>Bacillota</taxon>
        <taxon>Bacilli</taxon>
        <taxon>Bacillales</taxon>
        <taxon>Paenibacillaceae</taxon>
        <taxon>Brevibacillus</taxon>
    </lineage>
</organism>
<keyword evidence="2" id="KW-1185">Reference proteome</keyword>
<gene>
    <name evidence="1" type="ORF">AN963_25535</name>
</gene>
<dbReference type="Proteomes" id="UP000051063">
    <property type="component" value="Unassembled WGS sequence"/>
</dbReference>
<reference evidence="1 2" key="1">
    <citation type="submission" date="2015-09" db="EMBL/GenBank/DDBJ databases">
        <title>Genome sequencing project for genomic taxonomy and phylogenomics of Bacillus-like bacteria.</title>
        <authorList>
            <person name="Liu B."/>
            <person name="Wang J."/>
            <person name="Zhu Y."/>
            <person name="Liu G."/>
            <person name="Chen Q."/>
            <person name="Chen Z."/>
            <person name="Lan J."/>
            <person name="Che J."/>
            <person name="Ge C."/>
            <person name="Shi H."/>
            <person name="Pan Z."/>
            <person name="Liu X."/>
        </authorList>
    </citation>
    <scope>NUCLEOTIDE SEQUENCE [LARGE SCALE GENOMIC DNA]</scope>
    <source>
        <strain evidence="1 2">DSM 8552</strain>
    </source>
</reference>
<sequence>MAIQAVHFDSDGTLLNRDSSLLAFVRDHRAVVMKAVWKRNELEDTVLEAEAIIDDLTELLPLVLPEE</sequence>
<name>A0ABR5N2K6_BRECH</name>
<protein>
    <recommendedName>
        <fullName evidence="3">Haloacid dehalogenase</fullName>
    </recommendedName>
</protein>
<accession>A0ABR5N2K6</accession>
<comment type="caution">
    <text evidence="1">The sequence shown here is derived from an EMBL/GenBank/DDBJ whole genome shotgun (WGS) entry which is preliminary data.</text>
</comment>
<evidence type="ECO:0008006" key="3">
    <source>
        <dbReference type="Google" id="ProtNLM"/>
    </source>
</evidence>
<evidence type="ECO:0000313" key="2">
    <source>
        <dbReference type="Proteomes" id="UP000051063"/>
    </source>
</evidence>